<feature type="chain" id="PRO_5032478175" evidence="1">
    <location>
        <begin position="24"/>
        <end position="127"/>
    </location>
</feature>
<proteinExistence type="predicted"/>
<keyword evidence="1" id="KW-0732">Signal</keyword>
<dbReference type="Proteomes" id="UP000467322">
    <property type="component" value="Unassembled WGS sequence"/>
</dbReference>
<organism evidence="2 3">
    <name type="scientific">Maritimibacter harenae</name>
    <dbReference type="NCBI Taxonomy" id="2606218"/>
    <lineage>
        <taxon>Bacteria</taxon>
        <taxon>Pseudomonadati</taxon>
        <taxon>Pseudomonadota</taxon>
        <taxon>Alphaproteobacteria</taxon>
        <taxon>Rhodobacterales</taxon>
        <taxon>Roseobacteraceae</taxon>
        <taxon>Maritimibacter</taxon>
    </lineage>
</organism>
<sequence length="127" mass="13841">MSSLKTFVGAWALCLLAPAALTAAPGDLTRQFATCTGRLSAQMEFQWLLSDTGSDRTEEERAAMISLLEAVVRPEDRRNALALRIEAKQAHTALLTRAHFNDDKAQATWAANRAAVEIGRCRSLILG</sequence>
<evidence type="ECO:0000256" key="1">
    <source>
        <dbReference type="SAM" id="SignalP"/>
    </source>
</evidence>
<evidence type="ECO:0000313" key="3">
    <source>
        <dbReference type="Proteomes" id="UP000467322"/>
    </source>
</evidence>
<comment type="caution">
    <text evidence="2">The sequence shown here is derived from an EMBL/GenBank/DDBJ whole genome shotgun (WGS) entry which is preliminary data.</text>
</comment>
<keyword evidence="3" id="KW-1185">Reference proteome</keyword>
<evidence type="ECO:0000313" key="2">
    <source>
        <dbReference type="EMBL" id="MZR12858.1"/>
    </source>
</evidence>
<gene>
    <name evidence="2" type="ORF">GQE99_07465</name>
</gene>
<dbReference type="AlphaFoldDB" id="A0A845M3B5"/>
<accession>A0A845M3B5</accession>
<dbReference type="EMBL" id="WTUX01000011">
    <property type="protein sequence ID" value="MZR12858.1"/>
    <property type="molecule type" value="Genomic_DNA"/>
</dbReference>
<feature type="signal peptide" evidence="1">
    <location>
        <begin position="1"/>
        <end position="23"/>
    </location>
</feature>
<protein>
    <submittedName>
        <fullName evidence="2">Uncharacterized protein</fullName>
    </submittedName>
</protein>
<dbReference type="RefSeq" id="WP_161350979.1">
    <property type="nucleotide sequence ID" value="NZ_WTUX01000011.1"/>
</dbReference>
<name>A0A845M3B5_9RHOB</name>
<reference evidence="2 3" key="1">
    <citation type="submission" date="2019-12" db="EMBL/GenBank/DDBJ databases">
        <title>Maritimibacter sp. nov. sp. isolated from sea sand.</title>
        <authorList>
            <person name="Kim J."/>
            <person name="Jeong S.E."/>
            <person name="Jung H.S."/>
            <person name="Jeon C.O."/>
        </authorList>
    </citation>
    <scope>NUCLEOTIDE SEQUENCE [LARGE SCALE GENOMIC DNA]</scope>
    <source>
        <strain evidence="2 3">DP07</strain>
    </source>
</reference>